<feature type="binding site" evidence="5">
    <location>
        <position position="123"/>
    </location>
    <ligand>
        <name>Zn(2+)</name>
        <dbReference type="ChEBI" id="CHEBI:29105"/>
        <label>2</label>
    </ligand>
</feature>
<dbReference type="InterPro" id="IPR003607">
    <property type="entry name" value="HD/PDEase_dom"/>
</dbReference>
<dbReference type="GO" id="GO:0046872">
    <property type="term" value="F:metal ion binding"/>
    <property type="evidence" value="ECO:0007669"/>
    <property type="project" value="UniProtKB-KW"/>
</dbReference>
<evidence type="ECO:0000313" key="10">
    <source>
        <dbReference type="Proteomes" id="UP001519460"/>
    </source>
</evidence>
<keyword evidence="2 6" id="KW-0378">Hydrolase</keyword>
<comment type="cofactor">
    <cofactor evidence="6">
        <name>a divalent metal cation</name>
        <dbReference type="ChEBI" id="CHEBI:60240"/>
    </cofactor>
    <text evidence="6">Binds 2 divalent metal cations per subunit. Site 1 may preferentially bind zinc ions, while site 2 has a preference for magnesium and/or manganese ions.</text>
</comment>
<dbReference type="SUPFAM" id="SSF109604">
    <property type="entry name" value="HD-domain/PDEase-like"/>
    <property type="match status" value="1"/>
</dbReference>
<keyword evidence="10" id="KW-1185">Reference proteome</keyword>
<feature type="domain" description="PDEase" evidence="8">
    <location>
        <begin position="5"/>
        <end position="383"/>
    </location>
</feature>
<dbReference type="InterPro" id="IPR023174">
    <property type="entry name" value="PDEase_CS"/>
</dbReference>
<evidence type="ECO:0000259" key="8">
    <source>
        <dbReference type="PROSITE" id="PS51845"/>
    </source>
</evidence>
<sequence>MSSSAGLHVPPHVLLLLKNLDDWSFNVFAVNDASEGHALKYVGYELLQKYDLITKFKINSQTLDSFLYALETGYSKYRNPYHNLIHGADVAQTVHYVLSQSHLAHWLTDLEVFATIIAALIHDYEHTGTTNNFHISTSSEVAMLYNDRAVLENHHISSAFRMLKEEENNIVCNLSKEEYRDFRTLVIDMVLATDMSYHFQQIKNMKNLLGMPENIEKSKALSLVLHCADISHPAKDWELHVRWTSYLLEEFFRQGDREQELGLPFSPLCDRKNTLVAESQIGFIEFIVDPSFQVMGDMLDKVLSPLHQQSGTSRGAVEESISEEVFESRENRRDKSTSTSGLSSRPNTPRTPLSPFARYELKRPWVECLQQNKLNWKEKAQKDAEERQLAAAAQSSSPCPAEPPTANSADSSTDSHKAAKDAVPASPGKGAGDSGRPAATKDSAASTDSPVPASPAPSNPTNLNASSDISIKPLVKGKDLFVLSGCHGDHVLSGCNGDHVLSGCNGDHVLSGRHGDHVLFGRDVGATFTLFCDLHSERTVMVNVHVGTFFTNPVL</sequence>
<feature type="binding site" evidence="5">
    <location>
        <position position="123"/>
    </location>
    <ligand>
        <name>Zn(2+)</name>
        <dbReference type="ChEBI" id="CHEBI:29105"/>
        <label>1</label>
    </ligand>
</feature>
<dbReference type="Gene3D" id="1.10.1300.10">
    <property type="entry name" value="3'5'-cyclic nucleotide phosphodiesterase, catalytic domain"/>
    <property type="match status" value="1"/>
</dbReference>
<dbReference type="PANTHER" id="PTHR11347">
    <property type="entry name" value="CYCLIC NUCLEOTIDE PHOSPHODIESTERASE"/>
    <property type="match status" value="1"/>
</dbReference>
<feature type="region of interest" description="Disordered" evidence="7">
    <location>
        <begin position="308"/>
        <end position="356"/>
    </location>
</feature>
<name>A0ABD0L5E9_9CAEN</name>
<dbReference type="SMART" id="SM00471">
    <property type="entry name" value="HDc"/>
    <property type="match status" value="1"/>
</dbReference>
<feature type="region of interest" description="Disordered" evidence="7">
    <location>
        <begin position="379"/>
        <end position="466"/>
    </location>
</feature>
<dbReference type="EC" id="3.1.4.-" evidence="6"/>
<feature type="binding site" evidence="4">
    <location>
        <begin position="82"/>
        <end position="86"/>
    </location>
    <ligand>
        <name>AMP</name>
        <dbReference type="ChEBI" id="CHEBI:456215"/>
    </ligand>
</feature>
<feature type="active site" description="Proton donor" evidence="3">
    <location>
        <position position="82"/>
    </location>
</feature>
<protein>
    <recommendedName>
        <fullName evidence="6">Phosphodiesterase</fullName>
        <ecNumber evidence="6">3.1.4.-</ecNumber>
    </recommendedName>
</protein>
<feature type="compositionally biased region" description="Low complexity" evidence="7">
    <location>
        <begin position="438"/>
        <end position="451"/>
    </location>
</feature>
<evidence type="ECO:0000256" key="4">
    <source>
        <dbReference type="PIRSR" id="PIRSR623088-2"/>
    </source>
</evidence>
<feature type="binding site" evidence="5">
    <location>
        <position position="229"/>
    </location>
    <ligand>
        <name>Zn(2+)</name>
        <dbReference type="ChEBI" id="CHEBI:29105"/>
        <label>1</label>
    </ligand>
</feature>
<dbReference type="Pfam" id="PF00233">
    <property type="entry name" value="PDEase_I"/>
    <property type="match status" value="1"/>
</dbReference>
<evidence type="ECO:0000256" key="6">
    <source>
        <dbReference type="RuleBase" id="RU363067"/>
    </source>
</evidence>
<evidence type="ECO:0000256" key="3">
    <source>
        <dbReference type="PIRSR" id="PIRSR623088-1"/>
    </source>
</evidence>
<dbReference type="InterPro" id="IPR002073">
    <property type="entry name" value="PDEase_catalytic_dom"/>
</dbReference>
<dbReference type="InterPro" id="IPR036971">
    <property type="entry name" value="PDEase_catalytic_dom_sf"/>
</dbReference>
<dbReference type="AlphaFoldDB" id="A0ABD0L5E9"/>
<feature type="binding site" evidence="4">
    <location>
        <position position="123"/>
    </location>
    <ligand>
        <name>AMP</name>
        <dbReference type="ChEBI" id="CHEBI:456215"/>
    </ligand>
</feature>
<dbReference type="InterPro" id="IPR023088">
    <property type="entry name" value="PDEase"/>
</dbReference>
<dbReference type="CDD" id="cd00077">
    <property type="entry name" value="HDc"/>
    <property type="match status" value="1"/>
</dbReference>
<dbReference type="Proteomes" id="UP001519460">
    <property type="component" value="Unassembled WGS sequence"/>
</dbReference>
<keyword evidence="1 5" id="KW-0479">Metal-binding</keyword>
<evidence type="ECO:0000256" key="1">
    <source>
        <dbReference type="ARBA" id="ARBA00022723"/>
    </source>
</evidence>
<dbReference type="PRINTS" id="PR00387">
    <property type="entry name" value="PDIESTERASE1"/>
</dbReference>
<dbReference type="PROSITE" id="PS51845">
    <property type="entry name" value="PDEASE_I_2"/>
    <property type="match status" value="1"/>
</dbReference>
<dbReference type="EMBL" id="JACVVK020000083">
    <property type="protein sequence ID" value="KAK7494488.1"/>
    <property type="molecule type" value="Genomic_DNA"/>
</dbReference>
<evidence type="ECO:0000256" key="2">
    <source>
        <dbReference type="ARBA" id="ARBA00022801"/>
    </source>
</evidence>
<feature type="compositionally biased region" description="Basic and acidic residues" evidence="7">
    <location>
        <begin position="379"/>
        <end position="388"/>
    </location>
</feature>
<comment type="similarity">
    <text evidence="6">Belongs to the cyclic nucleotide phosphodiesterase family.</text>
</comment>
<feature type="compositionally biased region" description="Low complexity" evidence="7">
    <location>
        <begin position="389"/>
        <end position="399"/>
    </location>
</feature>
<feature type="binding site" evidence="4">
    <location>
        <position position="229"/>
    </location>
    <ligand>
        <name>AMP</name>
        <dbReference type="ChEBI" id="CHEBI:456215"/>
    </ligand>
</feature>
<feature type="non-terminal residue" evidence="9">
    <location>
        <position position="555"/>
    </location>
</feature>
<feature type="binding site" evidence="4">
    <location>
        <position position="280"/>
    </location>
    <ligand>
        <name>AMP</name>
        <dbReference type="ChEBI" id="CHEBI:456215"/>
    </ligand>
</feature>
<dbReference type="GO" id="GO:0016787">
    <property type="term" value="F:hydrolase activity"/>
    <property type="evidence" value="ECO:0007669"/>
    <property type="project" value="UniProtKB-KW"/>
</dbReference>
<reference evidence="9 10" key="1">
    <citation type="journal article" date="2023" name="Sci. Data">
        <title>Genome assembly of the Korean intertidal mud-creeper Batillaria attramentaria.</title>
        <authorList>
            <person name="Patra A.K."/>
            <person name="Ho P.T."/>
            <person name="Jun S."/>
            <person name="Lee S.J."/>
            <person name="Kim Y."/>
            <person name="Won Y.J."/>
        </authorList>
    </citation>
    <scope>NUCLEOTIDE SEQUENCE [LARGE SCALE GENOMIC DNA]</scope>
    <source>
        <strain evidence="9">Wonlab-2016</strain>
    </source>
</reference>
<dbReference type="FunFam" id="1.10.1300.10:FF:000032">
    <property type="entry name" value="Phosphodiesterase"/>
    <property type="match status" value="1"/>
</dbReference>
<feature type="compositionally biased region" description="Basic and acidic residues" evidence="7">
    <location>
        <begin position="326"/>
        <end position="336"/>
    </location>
</feature>
<feature type="compositionally biased region" description="Polar residues" evidence="7">
    <location>
        <begin position="337"/>
        <end position="351"/>
    </location>
</feature>
<feature type="binding site" evidence="5">
    <location>
        <position position="86"/>
    </location>
    <ligand>
        <name>Zn(2+)</name>
        <dbReference type="ChEBI" id="CHEBI:29105"/>
        <label>1</label>
    </ligand>
</feature>
<comment type="caution">
    <text evidence="9">The sequence shown here is derived from an EMBL/GenBank/DDBJ whole genome shotgun (WGS) entry which is preliminary data.</text>
</comment>
<evidence type="ECO:0000256" key="5">
    <source>
        <dbReference type="PIRSR" id="PIRSR623088-3"/>
    </source>
</evidence>
<proteinExistence type="inferred from homology"/>
<accession>A0ABD0L5E9</accession>
<organism evidence="9 10">
    <name type="scientific">Batillaria attramentaria</name>
    <dbReference type="NCBI Taxonomy" id="370345"/>
    <lineage>
        <taxon>Eukaryota</taxon>
        <taxon>Metazoa</taxon>
        <taxon>Spiralia</taxon>
        <taxon>Lophotrochozoa</taxon>
        <taxon>Mollusca</taxon>
        <taxon>Gastropoda</taxon>
        <taxon>Caenogastropoda</taxon>
        <taxon>Sorbeoconcha</taxon>
        <taxon>Cerithioidea</taxon>
        <taxon>Batillariidae</taxon>
        <taxon>Batillaria</taxon>
    </lineage>
</organism>
<evidence type="ECO:0000256" key="7">
    <source>
        <dbReference type="SAM" id="MobiDB-lite"/>
    </source>
</evidence>
<dbReference type="PROSITE" id="PS00126">
    <property type="entry name" value="PDEASE_I_1"/>
    <property type="match status" value="1"/>
</dbReference>
<gene>
    <name evidence="9" type="ORF">BaRGS_00014380</name>
</gene>
<evidence type="ECO:0000313" key="9">
    <source>
        <dbReference type="EMBL" id="KAK7494488.1"/>
    </source>
</evidence>
<feature type="binding site" evidence="5">
    <location>
        <position position="122"/>
    </location>
    <ligand>
        <name>Zn(2+)</name>
        <dbReference type="ChEBI" id="CHEBI:29105"/>
        <label>1</label>
    </ligand>
</feature>